<dbReference type="InterPro" id="IPR051694">
    <property type="entry name" value="Immunoregulatory_rcpt-like"/>
</dbReference>
<feature type="region of interest" description="Disordered" evidence="5">
    <location>
        <begin position="540"/>
        <end position="658"/>
    </location>
</feature>
<feature type="compositionally biased region" description="Pro residues" evidence="5">
    <location>
        <begin position="626"/>
        <end position="635"/>
    </location>
</feature>
<feature type="region of interest" description="Disordered" evidence="5">
    <location>
        <begin position="164"/>
        <end position="263"/>
    </location>
</feature>
<keyword evidence="2 6" id="KW-0812">Transmembrane</keyword>
<feature type="compositionally biased region" description="Pro residues" evidence="5">
    <location>
        <begin position="593"/>
        <end position="603"/>
    </location>
</feature>
<reference evidence="8 9" key="1">
    <citation type="submission" date="2017-06" db="EMBL/GenBank/DDBJ databases">
        <title>A platform for efficient transgenesis in Macrostomum lignano, a flatworm model organism for stem cell research.</title>
        <authorList>
            <person name="Berezikov E."/>
        </authorList>
    </citation>
    <scope>NUCLEOTIDE SEQUENCE [LARGE SCALE GENOMIC DNA]</scope>
    <source>
        <strain evidence="8">DV1</strain>
        <tissue evidence="8">Whole organism</tissue>
    </source>
</reference>
<dbReference type="GO" id="GO:0016020">
    <property type="term" value="C:membrane"/>
    <property type="evidence" value="ECO:0007669"/>
    <property type="project" value="UniProtKB-SubCell"/>
</dbReference>
<feature type="region of interest" description="Disordered" evidence="5">
    <location>
        <begin position="457"/>
        <end position="476"/>
    </location>
</feature>
<keyword evidence="7" id="KW-0732">Signal</keyword>
<feature type="compositionally biased region" description="Low complexity" evidence="5">
    <location>
        <begin position="164"/>
        <end position="213"/>
    </location>
</feature>
<sequence length="658" mass="70789">MATRQRIVTFALLLLLASLVSIATGQIEQIENRPIDGHRFQQGQSFRIECRAVADQELAVRLACPLAEFASGGLASTSCFENCGRPLCNQPNLNDCSATMPELLIANCSRTVRQVSSVAKEIVIVYTFNDVNTRHSGSYMCQFKTMRSSSYIIVDPAVTTAAVTSASSSPSSTSSTSSSVSPSTKSSETTATTTGTSASSSTTSSITSAVSTEASKKTAGPTTAAEKLTTASSRAESTSSTKEKILTLPPGPRTQPTTTREPGELVTSELLLKSGGWFYASIVGTLSGADVILVCLMIFVACAWLFGFLCIRHQVLATRYKSSKSTGGCCCSAILCLGQQQQEFQLQQKRQQQSLVVNGGLRDFAEQERRRGAAARLTAMSMNTPTAASANSVSSGQVYAEPDGVSYYSPDGGDEQLQHPLVLAGGGHGGDDAYYRLQQDFDDPLVRGGYGTNPRSTFFPRDQTGRHSFHNATPAARQRPGIPREMILSGGAQEDVDAEAEAAAELIAAAADPVMTRDDFRRQMEQQRREIESLRQQLRNSQLQLNQRASSTAALKQQPQPPEQKQQQQQQQQPPTSGDYDFLTRISAADTLPPSPPPPPPPSQQQRQQQQQPGLQSLPDDGSADLPPPPPPPPVNDLDNGGHRRSSLEEAYTTGQRY</sequence>
<gene>
    <name evidence="8" type="ORF">BOX15_Mlig022715g2</name>
</gene>
<feature type="signal peptide" evidence="7">
    <location>
        <begin position="1"/>
        <end position="25"/>
    </location>
</feature>
<evidence type="ECO:0000256" key="6">
    <source>
        <dbReference type="SAM" id="Phobius"/>
    </source>
</evidence>
<feature type="compositionally biased region" description="Low complexity" evidence="5">
    <location>
        <begin position="229"/>
        <end position="240"/>
    </location>
</feature>
<evidence type="ECO:0000256" key="4">
    <source>
        <dbReference type="ARBA" id="ARBA00023136"/>
    </source>
</evidence>
<dbReference type="Proteomes" id="UP000215902">
    <property type="component" value="Unassembled WGS sequence"/>
</dbReference>
<evidence type="ECO:0000256" key="7">
    <source>
        <dbReference type="SAM" id="SignalP"/>
    </source>
</evidence>
<feature type="compositionally biased region" description="Low complexity" evidence="5">
    <location>
        <begin position="604"/>
        <end position="619"/>
    </location>
</feature>
<evidence type="ECO:0000256" key="1">
    <source>
        <dbReference type="ARBA" id="ARBA00004167"/>
    </source>
</evidence>
<dbReference type="PANTHER" id="PTHR15549">
    <property type="entry name" value="PAIRED IMMUNOGLOBULIN-LIKE TYPE 2 RECEPTOR"/>
    <property type="match status" value="1"/>
</dbReference>
<dbReference type="EMBL" id="NIVC01003340">
    <property type="protein sequence ID" value="PAA51879.1"/>
    <property type="molecule type" value="Genomic_DNA"/>
</dbReference>
<evidence type="ECO:0000256" key="5">
    <source>
        <dbReference type="SAM" id="MobiDB-lite"/>
    </source>
</evidence>
<dbReference type="GO" id="GO:0071944">
    <property type="term" value="C:cell periphery"/>
    <property type="evidence" value="ECO:0007669"/>
    <property type="project" value="UniProtKB-ARBA"/>
</dbReference>
<evidence type="ECO:0000313" key="8">
    <source>
        <dbReference type="EMBL" id="PAA51879.1"/>
    </source>
</evidence>
<comment type="subcellular location">
    <subcellularLocation>
        <location evidence="1">Membrane</location>
        <topology evidence="1">Single-pass membrane protein</topology>
    </subcellularLocation>
</comment>
<proteinExistence type="predicted"/>
<evidence type="ECO:0000256" key="3">
    <source>
        <dbReference type="ARBA" id="ARBA00022989"/>
    </source>
</evidence>
<dbReference type="PANTHER" id="PTHR15549:SF26">
    <property type="entry name" value="AXIAL BUDDING PATTERN PROTEIN 2-RELATED"/>
    <property type="match status" value="1"/>
</dbReference>
<keyword evidence="9" id="KW-1185">Reference proteome</keyword>
<feature type="chain" id="PRO_5013193178" evidence="7">
    <location>
        <begin position="26"/>
        <end position="658"/>
    </location>
</feature>
<keyword evidence="3 6" id="KW-1133">Transmembrane helix</keyword>
<protein>
    <submittedName>
        <fullName evidence="8">Uncharacterized protein</fullName>
    </submittedName>
</protein>
<evidence type="ECO:0000256" key="2">
    <source>
        <dbReference type="ARBA" id="ARBA00022692"/>
    </source>
</evidence>
<name>A0A267DTI2_9PLAT</name>
<accession>A0A267DTI2</accession>
<evidence type="ECO:0000313" key="9">
    <source>
        <dbReference type="Proteomes" id="UP000215902"/>
    </source>
</evidence>
<comment type="caution">
    <text evidence="8">The sequence shown here is derived from an EMBL/GenBank/DDBJ whole genome shotgun (WGS) entry which is preliminary data.</text>
</comment>
<dbReference type="AlphaFoldDB" id="A0A267DTI2"/>
<keyword evidence="4 6" id="KW-0472">Membrane</keyword>
<organism evidence="8 9">
    <name type="scientific">Macrostomum lignano</name>
    <dbReference type="NCBI Taxonomy" id="282301"/>
    <lineage>
        <taxon>Eukaryota</taxon>
        <taxon>Metazoa</taxon>
        <taxon>Spiralia</taxon>
        <taxon>Lophotrochozoa</taxon>
        <taxon>Platyhelminthes</taxon>
        <taxon>Rhabditophora</taxon>
        <taxon>Macrostomorpha</taxon>
        <taxon>Macrostomida</taxon>
        <taxon>Macrostomidae</taxon>
        <taxon>Macrostomum</taxon>
    </lineage>
</organism>
<feature type="compositionally biased region" description="Low complexity" evidence="5">
    <location>
        <begin position="563"/>
        <end position="575"/>
    </location>
</feature>
<feature type="transmembrane region" description="Helical" evidence="6">
    <location>
        <begin position="291"/>
        <end position="311"/>
    </location>
</feature>